<keyword evidence="3" id="KW-1185">Reference proteome</keyword>
<evidence type="ECO:0000313" key="3">
    <source>
        <dbReference type="Proteomes" id="UP000050794"/>
    </source>
</evidence>
<keyword evidence="1" id="KW-0472">Membrane</keyword>
<reference evidence="2 3" key="2">
    <citation type="submission" date="2018-11" db="EMBL/GenBank/DDBJ databases">
        <authorList>
            <consortium name="Pathogen Informatics"/>
        </authorList>
    </citation>
    <scope>NUCLEOTIDE SEQUENCE [LARGE SCALE GENOMIC DNA]</scope>
</reference>
<reference evidence="4" key="1">
    <citation type="submission" date="2016-06" db="UniProtKB">
        <authorList>
            <consortium name="WormBaseParasite"/>
        </authorList>
    </citation>
    <scope>IDENTIFICATION</scope>
</reference>
<sequence length="62" mass="6803">MSPKVDNELSQPSIYIDRTRLLGIASGARVMLAALLLLVFGLSLCSVTNIILQVAFLFAYFQ</sequence>
<gene>
    <name evidence="2" type="ORF">TCNE_LOCUS14187</name>
</gene>
<dbReference type="WBParaSite" id="TCNE_0001418701-mRNA-1">
    <property type="protein sequence ID" value="TCNE_0001418701-mRNA-1"/>
    <property type="gene ID" value="TCNE_0001418701"/>
</dbReference>
<dbReference type="AlphaFoldDB" id="A0A183V0B7"/>
<evidence type="ECO:0000313" key="4">
    <source>
        <dbReference type="WBParaSite" id="TCNE_0001418701-mRNA-1"/>
    </source>
</evidence>
<dbReference type="Proteomes" id="UP000050794">
    <property type="component" value="Unassembled WGS sequence"/>
</dbReference>
<keyword evidence="1" id="KW-0812">Transmembrane</keyword>
<dbReference type="EMBL" id="UYWY01022112">
    <property type="protein sequence ID" value="VDM45508.1"/>
    <property type="molecule type" value="Genomic_DNA"/>
</dbReference>
<keyword evidence="1" id="KW-1133">Transmembrane helix</keyword>
<protein>
    <submittedName>
        <fullName evidence="4">DUF2892 domain-containing protein</fullName>
    </submittedName>
</protein>
<organism evidence="3 4">
    <name type="scientific">Toxocara canis</name>
    <name type="common">Canine roundworm</name>
    <dbReference type="NCBI Taxonomy" id="6265"/>
    <lineage>
        <taxon>Eukaryota</taxon>
        <taxon>Metazoa</taxon>
        <taxon>Ecdysozoa</taxon>
        <taxon>Nematoda</taxon>
        <taxon>Chromadorea</taxon>
        <taxon>Rhabditida</taxon>
        <taxon>Spirurina</taxon>
        <taxon>Ascaridomorpha</taxon>
        <taxon>Ascaridoidea</taxon>
        <taxon>Toxocaridae</taxon>
        <taxon>Toxocara</taxon>
    </lineage>
</organism>
<name>A0A183V0B7_TOXCA</name>
<accession>A0A183V0B7</accession>
<evidence type="ECO:0000313" key="2">
    <source>
        <dbReference type="EMBL" id="VDM45508.1"/>
    </source>
</evidence>
<evidence type="ECO:0000256" key="1">
    <source>
        <dbReference type="SAM" id="Phobius"/>
    </source>
</evidence>
<feature type="transmembrane region" description="Helical" evidence="1">
    <location>
        <begin position="30"/>
        <end position="61"/>
    </location>
</feature>
<proteinExistence type="predicted"/>